<protein>
    <submittedName>
        <fullName evidence="3">Uncharacterized protein</fullName>
    </submittedName>
</protein>
<feature type="compositionally biased region" description="Basic and acidic residues" evidence="2">
    <location>
        <begin position="61"/>
        <end position="98"/>
    </location>
</feature>
<dbReference type="AlphaFoldDB" id="A0AAV1EHU9"/>
<keyword evidence="1" id="KW-0175">Coiled coil</keyword>
<accession>A0AAV1EHU9</accession>
<name>A0AAV1EHU9_XYRNO</name>
<dbReference type="EMBL" id="CAUIWU010000006">
    <property type="protein sequence ID" value="CAJ1048295.1"/>
    <property type="molecule type" value="Genomic_DNA"/>
</dbReference>
<evidence type="ECO:0000313" key="3">
    <source>
        <dbReference type="EMBL" id="CAJ1048295.1"/>
    </source>
</evidence>
<reference evidence="3" key="1">
    <citation type="submission" date="2023-08" db="EMBL/GenBank/DDBJ databases">
        <authorList>
            <person name="Alioto T."/>
            <person name="Alioto T."/>
            <person name="Gomez Garrido J."/>
        </authorList>
    </citation>
    <scope>NUCLEOTIDE SEQUENCE</scope>
</reference>
<feature type="compositionally biased region" description="Basic and acidic residues" evidence="2">
    <location>
        <begin position="16"/>
        <end position="27"/>
    </location>
</feature>
<evidence type="ECO:0000256" key="1">
    <source>
        <dbReference type="SAM" id="Coils"/>
    </source>
</evidence>
<feature type="coiled-coil region" evidence="1">
    <location>
        <begin position="747"/>
        <end position="774"/>
    </location>
</feature>
<keyword evidence="4" id="KW-1185">Reference proteome</keyword>
<dbReference type="PANTHER" id="PTHR37476">
    <property type="entry name" value="COILED-COIL DOMAIN-CONTAINING PROTEIN 171"/>
    <property type="match status" value="1"/>
</dbReference>
<sequence length="1009" mass="117489">MQAEPAERRRQHVKGRHGERQQGRVELKGTQQRALRNTQEEIVRLKEIFTTMQEQRQTSAGDRDGRAGRDDEEGGRDRSRGDGGRVGEKEEVRGRRAASEGGQEGDQSESLRRRVHQLERERLELTASHNQELCRLQTELTRLRSSVERGEAQREELQYQLTISQRDADRASQLSRDRQALTERAAELQLKVQELQKSLKITRQAREEDQNALQQEVEERDKLIQNFGSENERLHRLLQDQEEALEESERRIMEALKEKEKEEEVIRRQAEEMKDLKEREERSRKEKEFSDERFKSLESNMEAERVAHLESKFNSQLIQLRVRDLEAAVAAERSGQQEAQSTLELLRVQFREVERAYSAERERRGSTERALERSQKEFEQRESELHVTLETERKVTSDLRESLEEEKKQHINTKTQLEQVSQRVFDSEESSVNFLRHIRESLKQHNRTGESPPAKHDGNLSPSAEVMELLKTTLSRLETAEKQVQDLRLASERLQEEKRTLRQLTSDQSRQMEESRRKSVRLEEEVTRLQRESSDWSIKSRGLQAELEKEREEREREREGEKEERRAEVQQMMERHQEESKARLSFLYRLYQRLLAGCVLLDQPQSILGNFTWVELCDVISEQVDQLTSDLREAKDKIAHLQRACQKKSVCVRELQRSQECVLSRLEESVRRREEAWSHRHTQTVTELQLCRSHCDSLRDHASSLKLRLSSLTSDLSRRTKESSSFLSACALLGGALKHTHRRLLTLRSQKALLSRRLAEREELEEEVRRLAGALGGEDGEEEEKRRRRRTAVRRWRKSVWAVLAVRRWCVLANQTTVLLQVERGGGASVCVCGETSTGAEEGQEEPNSGPDVVFLSRRLRSDRLSAIILSCSTDLQEALTHSGMMSAAQSTLSRLLDHLLDQSDSEESSLKISVDKKTTARSDGKALVATLQQHFLLFTQQLHSAEVERRSLRLEVTNLKRGMRREKKTCGTVPVQRFQRVCEELRQALIREEEVQTLLQEHTHYTHT</sequence>
<feature type="region of interest" description="Disordered" evidence="2">
    <location>
        <begin position="541"/>
        <end position="567"/>
    </location>
</feature>
<dbReference type="PANTHER" id="PTHR37476:SF1">
    <property type="entry name" value="COILED-COIL DOMAIN-CONTAINING PROTEIN 171"/>
    <property type="match status" value="1"/>
</dbReference>
<feature type="compositionally biased region" description="Basic and acidic residues" evidence="2">
    <location>
        <begin position="510"/>
        <end position="524"/>
    </location>
</feature>
<proteinExistence type="predicted"/>
<feature type="region of interest" description="Disordered" evidence="2">
    <location>
        <begin position="443"/>
        <end position="462"/>
    </location>
</feature>
<evidence type="ECO:0000256" key="2">
    <source>
        <dbReference type="SAM" id="MobiDB-lite"/>
    </source>
</evidence>
<feature type="coiled-coil region" evidence="1">
    <location>
        <begin position="617"/>
        <end position="644"/>
    </location>
</feature>
<comment type="caution">
    <text evidence="3">The sequence shown here is derived from an EMBL/GenBank/DDBJ whole genome shotgun (WGS) entry which is preliminary data.</text>
</comment>
<feature type="region of interest" description="Disordered" evidence="2">
    <location>
        <begin position="1"/>
        <end position="115"/>
    </location>
</feature>
<feature type="region of interest" description="Disordered" evidence="2">
    <location>
        <begin position="499"/>
        <end position="524"/>
    </location>
</feature>
<feature type="compositionally biased region" description="Basic and acidic residues" evidence="2">
    <location>
        <begin position="38"/>
        <end position="47"/>
    </location>
</feature>
<feature type="compositionally biased region" description="Basic and acidic residues" evidence="2">
    <location>
        <begin position="546"/>
        <end position="567"/>
    </location>
</feature>
<dbReference type="Proteomes" id="UP001178508">
    <property type="component" value="Unassembled WGS sequence"/>
</dbReference>
<gene>
    <name evidence="3" type="ORF">XNOV1_A043321</name>
</gene>
<evidence type="ECO:0000313" key="4">
    <source>
        <dbReference type="Proteomes" id="UP001178508"/>
    </source>
</evidence>
<organism evidence="3 4">
    <name type="scientific">Xyrichtys novacula</name>
    <name type="common">Pearly razorfish</name>
    <name type="synonym">Hemipteronotus novacula</name>
    <dbReference type="NCBI Taxonomy" id="13765"/>
    <lineage>
        <taxon>Eukaryota</taxon>
        <taxon>Metazoa</taxon>
        <taxon>Chordata</taxon>
        <taxon>Craniata</taxon>
        <taxon>Vertebrata</taxon>
        <taxon>Euteleostomi</taxon>
        <taxon>Actinopterygii</taxon>
        <taxon>Neopterygii</taxon>
        <taxon>Teleostei</taxon>
        <taxon>Neoteleostei</taxon>
        <taxon>Acanthomorphata</taxon>
        <taxon>Eupercaria</taxon>
        <taxon>Labriformes</taxon>
        <taxon>Labridae</taxon>
        <taxon>Xyrichtys</taxon>
    </lineage>
</organism>